<dbReference type="NCBIfam" id="NF038128">
    <property type="entry name" value="choice_anch_J"/>
    <property type="match status" value="1"/>
</dbReference>
<proteinExistence type="predicted"/>
<organism evidence="2 3">
    <name type="scientific">Avrilella dinanensis</name>
    <dbReference type="NCBI Taxonomy" id="2008672"/>
    <lineage>
        <taxon>Bacteria</taxon>
        <taxon>Pseudomonadati</taxon>
        <taxon>Bacteroidota</taxon>
        <taxon>Flavobacteriia</taxon>
        <taxon>Flavobacteriales</taxon>
        <taxon>Flavobacteriaceae</taxon>
        <taxon>Avrilella</taxon>
    </lineage>
</organism>
<dbReference type="AlphaFoldDB" id="A0A2M9R317"/>
<evidence type="ECO:0000259" key="1">
    <source>
        <dbReference type="Pfam" id="PF18942"/>
    </source>
</evidence>
<accession>A0A2M9R317</accession>
<name>A0A2M9R317_9FLAO</name>
<evidence type="ECO:0000313" key="2">
    <source>
        <dbReference type="EMBL" id="PJR03256.1"/>
    </source>
</evidence>
<dbReference type="EMBL" id="NIPO01000001">
    <property type="protein sequence ID" value="PJR03256.1"/>
    <property type="molecule type" value="Genomic_DNA"/>
</dbReference>
<dbReference type="Proteomes" id="UP000231960">
    <property type="component" value="Unassembled WGS sequence"/>
</dbReference>
<evidence type="ECO:0000313" key="3">
    <source>
        <dbReference type="Proteomes" id="UP000231960"/>
    </source>
</evidence>
<protein>
    <recommendedName>
        <fullName evidence="1">DUF5689 domain-containing protein</fullName>
    </recommendedName>
</protein>
<comment type="caution">
    <text evidence="2">The sequence shown here is derived from an EMBL/GenBank/DDBJ whole genome shotgun (WGS) entry which is preliminary data.</text>
</comment>
<sequence length="432" mass="48214">MFTACAESDDYDNTEVVYEELTATKSIEEIFAMADAQLRQFTEDDVVEGYVSSSDAGGTFYKTISIQNPEKTRGFSISVDMYNIYTEAEPGRKIYIKLKDLYYTLKDGAVVIGAEYNGTVGRMRPQDFKKHVQLSAEKIDENNLLSIVDISSLKNNKYINLLVQVEGVQFAQEALGKTFYDPDNDFGGNATNHYIEDSSGRMIFRTSEFAKFANQTVPSASGKLRGVLTKYSSTFQFFARTFDDIMLTEPYNRVPTHQGGTNLNYQSAFVVDFEGYNVDQSAFPELINDYIAGGRYWQTKSFSNNKYAQMTSFGANADVKAYLIVPVEFTGSNTISFQTKDGHNNGEVLKVYYTLTDNYQPGDLIQVENFTDITSNFTIATGTTTGYAPNFTNSGEYTVPNSVTGNGYLVFEYTGSQTVTTTMQIDNITVAE</sequence>
<dbReference type="InterPro" id="IPR043744">
    <property type="entry name" value="DUF5689"/>
</dbReference>
<gene>
    <name evidence="2" type="ORF">CDL10_01150</name>
</gene>
<dbReference type="Pfam" id="PF18942">
    <property type="entry name" value="DUF5689"/>
    <property type="match status" value="1"/>
</dbReference>
<reference evidence="2 3" key="1">
    <citation type="submission" date="2017-06" db="EMBL/GenBank/DDBJ databases">
        <title>Description of Avrilella dinanensis gen. nov. sp. nov.</title>
        <authorList>
            <person name="Leyer C."/>
            <person name="Sassi M."/>
            <person name="Minet J."/>
            <person name="Kayal S."/>
            <person name="Cattoir V."/>
        </authorList>
    </citation>
    <scope>NUCLEOTIDE SEQUENCE [LARGE SCALE GENOMIC DNA]</scope>
    <source>
        <strain evidence="2 3">UR159</strain>
    </source>
</reference>
<feature type="domain" description="DUF5689" evidence="1">
    <location>
        <begin position="23"/>
        <end position="245"/>
    </location>
</feature>
<keyword evidence="3" id="KW-1185">Reference proteome</keyword>